<accession>A0A024TS12</accession>
<evidence type="ECO:0000313" key="2">
    <source>
        <dbReference type="EMBL" id="ETV96910.1"/>
    </source>
</evidence>
<organism evidence="2">
    <name type="scientific">Aphanomyces invadans</name>
    <dbReference type="NCBI Taxonomy" id="157072"/>
    <lineage>
        <taxon>Eukaryota</taxon>
        <taxon>Sar</taxon>
        <taxon>Stramenopiles</taxon>
        <taxon>Oomycota</taxon>
        <taxon>Saprolegniomycetes</taxon>
        <taxon>Saprolegniales</taxon>
        <taxon>Verrucalvaceae</taxon>
        <taxon>Aphanomyces</taxon>
    </lineage>
</organism>
<dbReference type="EMBL" id="KI913974">
    <property type="protein sequence ID" value="ETV96910.1"/>
    <property type="molecule type" value="Genomic_DNA"/>
</dbReference>
<sequence length="101" mass="11267">MEANLQPAPPPPHQPFFKPTKPEPISTTAKETRPSADDAGDLAKGVKRRDTKRATVVRRSQNSSESVSLLKDIEDAKEKNKLQIPQRLVENEISLECIHNV</sequence>
<proteinExistence type="predicted"/>
<evidence type="ECO:0000256" key="1">
    <source>
        <dbReference type="SAM" id="MobiDB-lite"/>
    </source>
</evidence>
<name>A0A024TS12_9STRA</name>
<feature type="compositionally biased region" description="Polar residues" evidence="1">
    <location>
        <begin position="58"/>
        <end position="67"/>
    </location>
</feature>
<feature type="region of interest" description="Disordered" evidence="1">
    <location>
        <begin position="1"/>
        <end position="77"/>
    </location>
</feature>
<protein>
    <submittedName>
        <fullName evidence="2">Uncharacterized protein</fullName>
    </submittedName>
</protein>
<dbReference type="VEuPathDB" id="FungiDB:H310_09775"/>
<dbReference type="GeneID" id="20086825"/>
<dbReference type="RefSeq" id="XP_008874156.1">
    <property type="nucleotide sequence ID" value="XM_008875934.1"/>
</dbReference>
<gene>
    <name evidence="2" type="ORF">H310_09775</name>
</gene>
<dbReference type="OrthoDB" id="19908at2759"/>
<dbReference type="AlphaFoldDB" id="A0A024TS12"/>
<reference evidence="2" key="1">
    <citation type="submission" date="2013-12" db="EMBL/GenBank/DDBJ databases">
        <title>The Genome Sequence of Aphanomyces invadans NJM9701.</title>
        <authorList>
            <consortium name="The Broad Institute Genomics Platform"/>
            <person name="Russ C."/>
            <person name="Tyler B."/>
            <person name="van West P."/>
            <person name="Dieguez-Uribeondo J."/>
            <person name="Young S.K."/>
            <person name="Zeng Q."/>
            <person name="Gargeya S."/>
            <person name="Fitzgerald M."/>
            <person name="Abouelleil A."/>
            <person name="Alvarado L."/>
            <person name="Chapman S.B."/>
            <person name="Gainer-Dewar J."/>
            <person name="Goldberg J."/>
            <person name="Griggs A."/>
            <person name="Gujja S."/>
            <person name="Hansen M."/>
            <person name="Howarth C."/>
            <person name="Imamovic A."/>
            <person name="Ireland A."/>
            <person name="Larimer J."/>
            <person name="McCowan C."/>
            <person name="Murphy C."/>
            <person name="Pearson M."/>
            <person name="Poon T.W."/>
            <person name="Priest M."/>
            <person name="Roberts A."/>
            <person name="Saif S."/>
            <person name="Shea T."/>
            <person name="Sykes S."/>
            <person name="Wortman J."/>
            <person name="Nusbaum C."/>
            <person name="Birren B."/>
        </authorList>
    </citation>
    <scope>NUCLEOTIDE SEQUENCE [LARGE SCALE GENOMIC DNA]</scope>
    <source>
        <strain evidence="2">NJM9701</strain>
    </source>
</reference>